<protein>
    <submittedName>
        <fullName evidence="1">Uncharacterized protein</fullName>
    </submittedName>
</protein>
<accession>A0ABT7P6R7</accession>
<dbReference type="RefSeq" id="WP_257790636.1">
    <property type="nucleotide sequence ID" value="NZ_CP015267.1"/>
</dbReference>
<evidence type="ECO:0000313" key="1">
    <source>
        <dbReference type="EMBL" id="MDM3928975.1"/>
    </source>
</evidence>
<sequence>MGVHAVKALVVGTQLIEVLVIGGGGPIPKFSGGSAQLGDV</sequence>
<dbReference type="EMBL" id="JASZZX010000028">
    <property type="protein sequence ID" value="MDM3928975.1"/>
    <property type="molecule type" value="Genomic_DNA"/>
</dbReference>
<organism evidence="1 2">
    <name type="scientific">Mycobacterium intracellulare subsp. chimaera</name>
    <dbReference type="NCBI Taxonomy" id="222805"/>
    <lineage>
        <taxon>Bacteria</taxon>
        <taxon>Bacillati</taxon>
        <taxon>Actinomycetota</taxon>
        <taxon>Actinomycetes</taxon>
        <taxon>Mycobacteriales</taxon>
        <taxon>Mycobacteriaceae</taxon>
        <taxon>Mycobacterium</taxon>
        <taxon>Mycobacterium avium complex (MAC)</taxon>
    </lineage>
</organism>
<keyword evidence="2" id="KW-1185">Reference proteome</keyword>
<name>A0ABT7P6R7_MYCIT</name>
<gene>
    <name evidence="1" type="ORF">QRB35_23610</name>
</gene>
<proteinExistence type="predicted"/>
<comment type="caution">
    <text evidence="1">The sequence shown here is derived from an EMBL/GenBank/DDBJ whole genome shotgun (WGS) entry which is preliminary data.</text>
</comment>
<reference evidence="1 2" key="1">
    <citation type="submission" date="2023-06" db="EMBL/GenBank/DDBJ databases">
        <title>Itaconate inhibition of nontuberculous mycobacteria.</title>
        <authorList>
            <person name="Breen P."/>
            <person name="Zimbric M."/>
            <person name="Caverly L."/>
        </authorList>
    </citation>
    <scope>NUCLEOTIDE SEQUENCE [LARGE SCALE GENOMIC DNA]</scope>
    <source>
        <strain evidence="1 2">FLAC1071</strain>
    </source>
</reference>
<evidence type="ECO:0000313" key="2">
    <source>
        <dbReference type="Proteomes" id="UP001529272"/>
    </source>
</evidence>
<dbReference type="Proteomes" id="UP001529272">
    <property type="component" value="Unassembled WGS sequence"/>
</dbReference>
<reference evidence="2" key="2">
    <citation type="submission" date="2023-06" db="EMBL/GenBank/DDBJ databases">
        <title>Itaconate inhibition of nontuberculous mycobacteria.</title>
        <authorList>
            <person name="Spilker T."/>
        </authorList>
    </citation>
    <scope>NUCLEOTIDE SEQUENCE [LARGE SCALE GENOMIC DNA]</scope>
    <source>
        <strain evidence="2">FLAC1071</strain>
    </source>
</reference>